<dbReference type="InterPro" id="IPR021153">
    <property type="entry name" value="HrcA_C"/>
</dbReference>
<dbReference type="GO" id="GO:0003677">
    <property type="term" value="F:DNA binding"/>
    <property type="evidence" value="ECO:0007669"/>
    <property type="project" value="InterPro"/>
</dbReference>
<dbReference type="Pfam" id="PF01628">
    <property type="entry name" value="HrcA"/>
    <property type="match status" value="1"/>
</dbReference>
<keyword evidence="2" id="KW-0805">Transcription regulation</keyword>
<proteinExistence type="predicted"/>
<name>X0YRA4_9ZZZZ</name>
<feature type="non-terminal residue" evidence="5">
    <location>
        <position position="1"/>
    </location>
</feature>
<evidence type="ECO:0000313" key="5">
    <source>
        <dbReference type="EMBL" id="GAG39251.1"/>
    </source>
</evidence>
<dbReference type="InterPro" id="IPR029016">
    <property type="entry name" value="GAF-like_dom_sf"/>
</dbReference>
<evidence type="ECO:0000256" key="1">
    <source>
        <dbReference type="ARBA" id="ARBA00022491"/>
    </source>
</evidence>
<evidence type="ECO:0000259" key="4">
    <source>
        <dbReference type="Pfam" id="PF01628"/>
    </source>
</evidence>
<dbReference type="SUPFAM" id="SSF55781">
    <property type="entry name" value="GAF domain-like"/>
    <property type="match status" value="1"/>
</dbReference>
<comment type="caution">
    <text evidence="5">The sequence shown here is derived from an EMBL/GenBank/DDBJ whole genome shotgun (WGS) entry which is preliminary data.</text>
</comment>
<gene>
    <name evidence="5" type="ORF">S01H1_63903</name>
</gene>
<dbReference type="EMBL" id="BARS01042082">
    <property type="protein sequence ID" value="GAG39251.1"/>
    <property type="molecule type" value="Genomic_DNA"/>
</dbReference>
<keyword evidence="3" id="KW-0804">Transcription</keyword>
<protein>
    <recommendedName>
        <fullName evidence="4">Heat-inducible transcription repressor HrcA C-terminal domain-containing protein</fullName>
    </recommendedName>
</protein>
<dbReference type="GO" id="GO:0045892">
    <property type="term" value="P:negative regulation of DNA-templated transcription"/>
    <property type="evidence" value="ECO:0007669"/>
    <property type="project" value="TreeGrafter"/>
</dbReference>
<keyword evidence="1" id="KW-0678">Repressor</keyword>
<evidence type="ECO:0000256" key="3">
    <source>
        <dbReference type="ARBA" id="ARBA00023163"/>
    </source>
</evidence>
<dbReference type="Gene3D" id="3.30.450.40">
    <property type="match status" value="1"/>
</dbReference>
<reference evidence="5" key="1">
    <citation type="journal article" date="2014" name="Front. Microbiol.">
        <title>High frequency of phylogenetically diverse reductive dehalogenase-homologous genes in deep subseafloor sedimentary metagenomes.</title>
        <authorList>
            <person name="Kawai M."/>
            <person name="Futagami T."/>
            <person name="Toyoda A."/>
            <person name="Takaki Y."/>
            <person name="Nishi S."/>
            <person name="Hori S."/>
            <person name="Arai W."/>
            <person name="Tsubouchi T."/>
            <person name="Morono Y."/>
            <person name="Uchiyama I."/>
            <person name="Ito T."/>
            <person name="Fujiyama A."/>
            <person name="Inagaki F."/>
            <person name="Takami H."/>
        </authorList>
    </citation>
    <scope>NUCLEOTIDE SEQUENCE</scope>
    <source>
        <strain evidence="5">Expedition CK06-06</strain>
    </source>
</reference>
<dbReference type="InterPro" id="IPR002571">
    <property type="entry name" value="HrcA"/>
</dbReference>
<organism evidence="5">
    <name type="scientific">marine sediment metagenome</name>
    <dbReference type="NCBI Taxonomy" id="412755"/>
    <lineage>
        <taxon>unclassified sequences</taxon>
        <taxon>metagenomes</taxon>
        <taxon>ecological metagenomes</taxon>
    </lineage>
</organism>
<dbReference type="AlphaFoldDB" id="X0YRA4"/>
<feature type="domain" description="Heat-inducible transcription repressor HrcA C-terminal" evidence="4">
    <location>
        <begin position="4"/>
        <end position="153"/>
    </location>
</feature>
<dbReference type="PANTHER" id="PTHR34824">
    <property type="entry name" value="HEAT-INDUCIBLE TRANSCRIPTION REPRESSOR HRCA"/>
    <property type="match status" value="1"/>
</dbReference>
<sequence length="171" mass="19358">LKFYINQLMEEKELGVADEVAVKEKIWDYRHQLDPLFRQAVCVLADKTNSLAIITTDKGDVYHSGYANILDMPEFFDIDVTKSVLSLIEDFDRLNSFFSSAPAEEIIHALIGDDFDFEPLEPCSLVFANFEIKNKVKGSLGVIGSCRLNYSLIVPVVKYFANLLEEISEPL</sequence>
<evidence type="ECO:0000256" key="2">
    <source>
        <dbReference type="ARBA" id="ARBA00023015"/>
    </source>
</evidence>
<accession>X0YRA4</accession>
<dbReference type="PANTHER" id="PTHR34824:SF1">
    <property type="entry name" value="HEAT-INDUCIBLE TRANSCRIPTION REPRESSOR HRCA"/>
    <property type="match status" value="1"/>
</dbReference>